<feature type="site" description="Contributes to redox potential value" evidence="8">
    <location>
        <position position="33"/>
    </location>
</feature>
<evidence type="ECO:0000313" key="12">
    <source>
        <dbReference type="EMBL" id="RGD72051.1"/>
    </source>
</evidence>
<dbReference type="GO" id="GO:0015035">
    <property type="term" value="F:protein-disulfide reductase activity"/>
    <property type="evidence" value="ECO:0007669"/>
    <property type="project" value="InterPro"/>
</dbReference>
<reference evidence="11 15" key="1">
    <citation type="submission" date="2015-09" db="EMBL/GenBank/DDBJ databases">
        <authorList>
            <consortium name="Pathogen Informatics"/>
        </authorList>
    </citation>
    <scope>NUCLEOTIDE SEQUENCE [LARGE SCALE GENOMIC DNA]</scope>
    <source>
        <strain evidence="11 15">2789STDY5608850</strain>
    </source>
</reference>
<proteinExistence type="inferred from homology"/>
<evidence type="ECO:0000313" key="16">
    <source>
        <dbReference type="Proteomes" id="UP000261023"/>
    </source>
</evidence>
<dbReference type="GO" id="GO:0005737">
    <property type="term" value="C:cytoplasm"/>
    <property type="evidence" value="ECO:0007669"/>
    <property type="project" value="TreeGrafter"/>
</dbReference>
<feature type="active site" description="Nucleophile" evidence="8">
    <location>
        <position position="34"/>
    </location>
</feature>
<dbReference type="Proteomes" id="UP000095651">
    <property type="component" value="Unassembled WGS sequence"/>
</dbReference>
<dbReference type="EMBL" id="QSON01000009">
    <property type="protein sequence ID" value="RGJ01602.1"/>
    <property type="molecule type" value="Genomic_DNA"/>
</dbReference>
<feature type="active site" description="Nucleophile" evidence="8">
    <location>
        <position position="31"/>
    </location>
</feature>
<dbReference type="FunFam" id="3.40.30.10:FF:000001">
    <property type="entry name" value="Thioredoxin"/>
    <property type="match status" value="1"/>
</dbReference>
<dbReference type="Proteomes" id="UP000261023">
    <property type="component" value="Unassembled WGS sequence"/>
</dbReference>
<dbReference type="InterPro" id="IPR036249">
    <property type="entry name" value="Thioredoxin-like_sf"/>
</dbReference>
<dbReference type="EMBL" id="QSSQ01000004">
    <property type="protein sequence ID" value="RGM07046.1"/>
    <property type="molecule type" value="Genomic_DNA"/>
</dbReference>
<evidence type="ECO:0000256" key="8">
    <source>
        <dbReference type="PIRSR" id="PIRSR000077-1"/>
    </source>
</evidence>
<dbReference type="PROSITE" id="PS00194">
    <property type="entry name" value="THIOREDOXIN_1"/>
    <property type="match status" value="1"/>
</dbReference>
<dbReference type="AlphaFoldDB" id="A0A174FJC0"/>
<keyword evidence="5 9" id="KW-1015">Disulfide bond</keyword>
<dbReference type="SUPFAM" id="SSF52833">
    <property type="entry name" value="Thioredoxin-like"/>
    <property type="match status" value="1"/>
</dbReference>
<keyword evidence="4" id="KW-0249">Electron transport</keyword>
<dbReference type="InterPro" id="IPR017937">
    <property type="entry name" value="Thioredoxin_CS"/>
</dbReference>
<dbReference type="EMBL" id="CYZE01000007">
    <property type="protein sequence ID" value="CUO50374.1"/>
    <property type="molecule type" value="Genomic_DNA"/>
</dbReference>
<evidence type="ECO:0000256" key="4">
    <source>
        <dbReference type="ARBA" id="ARBA00022982"/>
    </source>
</evidence>
<organism evidence="11 15">
    <name type="scientific">Hungatella hathewayi</name>
    <dbReference type="NCBI Taxonomy" id="154046"/>
    <lineage>
        <taxon>Bacteria</taxon>
        <taxon>Bacillati</taxon>
        <taxon>Bacillota</taxon>
        <taxon>Clostridia</taxon>
        <taxon>Lachnospirales</taxon>
        <taxon>Lachnospiraceae</taxon>
        <taxon>Hungatella</taxon>
    </lineage>
</organism>
<dbReference type="InterPro" id="IPR013766">
    <property type="entry name" value="Thioredoxin_domain"/>
</dbReference>
<evidence type="ECO:0000313" key="15">
    <source>
        <dbReference type="Proteomes" id="UP000095651"/>
    </source>
</evidence>
<feature type="site" description="Deprotonates C-terminal active site Cys" evidence="8">
    <location>
        <position position="25"/>
    </location>
</feature>
<gene>
    <name evidence="11" type="primary">trxA</name>
    <name evidence="12" type="ORF">DWX31_03160</name>
    <name evidence="14" type="ORF">DXC39_08240</name>
    <name evidence="13" type="ORF">DXD79_19640</name>
    <name evidence="11" type="ORF">ERS852407_03023</name>
</gene>
<dbReference type="RefSeq" id="WP_025530155.1">
    <property type="nucleotide sequence ID" value="NZ_CABIXC010000007.1"/>
</dbReference>
<evidence type="ECO:0000256" key="1">
    <source>
        <dbReference type="ARBA" id="ARBA00008987"/>
    </source>
</evidence>
<dbReference type="Gene3D" id="3.40.30.10">
    <property type="entry name" value="Glutaredoxin"/>
    <property type="match status" value="1"/>
</dbReference>
<evidence type="ECO:0000313" key="14">
    <source>
        <dbReference type="EMBL" id="RGM07046.1"/>
    </source>
</evidence>
<evidence type="ECO:0000313" key="11">
    <source>
        <dbReference type="EMBL" id="CUO50374.1"/>
    </source>
</evidence>
<dbReference type="PROSITE" id="PS51352">
    <property type="entry name" value="THIOREDOXIN_2"/>
    <property type="match status" value="1"/>
</dbReference>
<dbReference type="OrthoDB" id="9790390at2"/>
<dbReference type="EMBL" id="QTJW01000002">
    <property type="protein sequence ID" value="RGD72051.1"/>
    <property type="molecule type" value="Genomic_DNA"/>
</dbReference>
<dbReference type="Proteomes" id="UP000261257">
    <property type="component" value="Unassembled WGS sequence"/>
</dbReference>
<feature type="site" description="Contributes to redox potential value" evidence="8">
    <location>
        <position position="32"/>
    </location>
</feature>
<evidence type="ECO:0000256" key="5">
    <source>
        <dbReference type="ARBA" id="ARBA00023157"/>
    </source>
</evidence>
<reference evidence="16 17" key="2">
    <citation type="submission" date="2018-08" db="EMBL/GenBank/DDBJ databases">
        <title>A genome reference for cultivated species of the human gut microbiota.</title>
        <authorList>
            <person name="Zou Y."/>
            <person name="Xue W."/>
            <person name="Luo G."/>
        </authorList>
    </citation>
    <scope>NUCLEOTIDE SEQUENCE [LARGE SCALE GENOMIC DNA]</scope>
    <source>
        <strain evidence="12 16">AF19-13AC</strain>
        <strain evidence="14 17">TF05-11AC</strain>
        <strain evidence="13 18">TM09-12</strain>
    </source>
</reference>
<evidence type="ECO:0000313" key="17">
    <source>
        <dbReference type="Proteomes" id="UP000261257"/>
    </source>
</evidence>
<dbReference type="PRINTS" id="PR00421">
    <property type="entry name" value="THIOREDOXIN"/>
</dbReference>
<evidence type="ECO:0000256" key="7">
    <source>
        <dbReference type="PIRNR" id="PIRNR000077"/>
    </source>
</evidence>
<evidence type="ECO:0000313" key="18">
    <source>
        <dbReference type="Proteomes" id="UP000263014"/>
    </source>
</evidence>
<feature type="disulfide bond" description="Redox-active" evidence="9">
    <location>
        <begin position="31"/>
        <end position="34"/>
    </location>
</feature>
<dbReference type="PIRSF" id="PIRSF000077">
    <property type="entry name" value="Thioredoxin"/>
    <property type="match status" value="1"/>
</dbReference>
<evidence type="ECO:0000256" key="6">
    <source>
        <dbReference type="ARBA" id="ARBA00023284"/>
    </source>
</evidence>
<evidence type="ECO:0000256" key="9">
    <source>
        <dbReference type="PIRSR" id="PIRSR000077-4"/>
    </source>
</evidence>
<evidence type="ECO:0000313" key="13">
    <source>
        <dbReference type="EMBL" id="RGJ01602.1"/>
    </source>
</evidence>
<dbReference type="PANTHER" id="PTHR45663">
    <property type="entry name" value="GEO12009P1"/>
    <property type="match status" value="1"/>
</dbReference>
<dbReference type="InterPro" id="IPR005746">
    <property type="entry name" value="Thioredoxin"/>
</dbReference>
<dbReference type="Pfam" id="PF00085">
    <property type="entry name" value="Thioredoxin"/>
    <property type="match status" value="1"/>
</dbReference>
<evidence type="ECO:0000256" key="2">
    <source>
        <dbReference type="ARBA" id="ARBA00020570"/>
    </source>
</evidence>
<keyword evidence="6 9" id="KW-0676">Redox-active center</keyword>
<feature type="domain" description="Thioredoxin" evidence="10">
    <location>
        <begin position="1"/>
        <end position="107"/>
    </location>
</feature>
<dbReference type="GeneID" id="86059748"/>
<dbReference type="PANTHER" id="PTHR45663:SF11">
    <property type="entry name" value="GEO12009P1"/>
    <property type="match status" value="1"/>
</dbReference>
<dbReference type="CDD" id="cd02947">
    <property type="entry name" value="TRX_family"/>
    <property type="match status" value="1"/>
</dbReference>
<evidence type="ECO:0000259" key="10">
    <source>
        <dbReference type="PROSITE" id="PS51352"/>
    </source>
</evidence>
<comment type="similarity">
    <text evidence="1 7">Belongs to the thioredoxin family.</text>
</comment>
<accession>A0A174FJC0</accession>
<evidence type="ECO:0000256" key="3">
    <source>
        <dbReference type="ARBA" id="ARBA00022448"/>
    </source>
</evidence>
<dbReference type="Proteomes" id="UP000263014">
    <property type="component" value="Unassembled WGS sequence"/>
</dbReference>
<sequence>MDIMTINKDNFDKEVLQAEKPVVLDFWAPWCGYCRRLGPVVDRLAAQYEGKLLVGKVDIDESPELEEKHEIETIPTLIVYQGGKASEPLINPGSMTEIEDWLKENGAV</sequence>
<protein>
    <recommendedName>
        <fullName evidence="2 7">Thioredoxin</fullName>
    </recommendedName>
</protein>
<name>A0A174FJC0_9FIRM</name>
<keyword evidence="3" id="KW-0813">Transport</keyword>